<proteinExistence type="predicted"/>
<organism evidence="1">
    <name type="scientific">Alectorobius mimon</name>
    <dbReference type="NCBI Taxonomy" id="360319"/>
    <lineage>
        <taxon>Eukaryota</taxon>
        <taxon>Metazoa</taxon>
        <taxon>Ecdysozoa</taxon>
        <taxon>Arthropoda</taxon>
        <taxon>Chelicerata</taxon>
        <taxon>Arachnida</taxon>
        <taxon>Acari</taxon>
        <taxon>Parasitiformes</taxon>
        <taxon>Ixodida</taxon>
        <taxon>Ixodoidea</taxon>
        <taxon>Argasidae</taxon>
        <taxon>Ornithodorinae</taxon>
        <taxon>Alectorobius</taxon>
    </lineage>
</organism>
<reference evidence="1" key="1">
    <citation type="submission" date="2016-03" db="EMBL/GenBank/DDBJ databases">
        <title>Gut transcriptome analysis on engorged females of Ornithodoros mimon (Acari: Argasidae) and phylogenetic inferences of soft ticks.</title>
        <authorList>
            <person name="Landulfo G.A."/>
            <person name="Giovanni D."/>
            <person name="Carvalho E."/>
            <person name="Junqueira-de-Azevedo I."/>
            <person name="Patane J."/>
            <person name="Mendoca R."/>
            <person name="Barros-Battesti D."/>
        </authorList>
    </citation>
    <scope>NUCLEOTIDE SEQUENCE</scope>
    <source>
        <strain evidence="1">Females</strain>
        <tissue evidence="1">Gut</tissue>
    </source>
</reference>
<evidence type="ECO:0000313" key="1">
    <source>
        <dbReference type="EMBL" id="JAR87519.1"/>
    </source>
</evidence>
<protein>
    <submittedName>
        <fullName evidence="1">Uncharacterized protein</fullName>
    </submittedName>
</protein>
<dbReference type="EMBL" id="GEIB01000325">
    <property type="protein sequence ID" value="JAR87519.1"/>
    <property type="molecule type" value="Transcribed_RNA"/>
</dbReference>
<feature type="non-terminal residue" evidence="1">
    <location>
        <position position="1"/>
    </location>
</feature>
<dbReference type="AlphaFoldDB" id="A0A147B9Q3"/>
<name>A0A147B9Q3_9ACAR</name>
<sequence>STFLGDCGFHAAICRRCKAKVLRRAIVRHYVEECKSPQLNQGPPPGITKAALSNIAGRLSAITHELHSHAVILGNTKETAVSAESSNVQGIGASSGASEGDATVQKVSAGEASAHAEDWMRSVKDISKRVLESCIRSRSVERMLREMESRSVLKDFVRYYH</sequence>
<accession>A0A147B9Q3</accession>
<feature type="non-terminal residue" evidence="1">
    <location>
        <position position="161"/>
    </location>
</feature>